<reference evidence="5 6" key="1">
    <citation type="submission" date="2022-11" db="EMBL/GenBank/DDBJ databases">
        <title>Genome sequencing of Acetobacter type strain.</title>
        <authorList>
            <person name="Heo J."/>
            <person name="Lee D."/>
            <person name="Han B.-H."/>
            <person name="Hong S.-B."/>
            <person name="Kwon S.-W."/>
        </authorList>
    </citation>
    <scope>NUCLEOTIDE SEQUENCE [LARGE SCALE GENOMIC DNA]</scope>
    <source>
        <strain evidence="5 6">KACC 21253</strain>
    </source>
</reference>
<protein>
    <submittedName>
        <fullName evidence="5">MarR family transcriptional regulator</fullName>
    </submittedName>
</protein>
<dbReference type="Gene3D" id="1.10.10.10">
    <property type="entry name" value="Winged helix-like DNA-binding domain superfamily/Winged helix DNA-binding domain"/>
    <property type="match status" value="1"/>
</dbReference>
<name>A0ABT3QD22_9PROT</name>
<evidence type="ECO:0000256" key="3">
    <source>
        <dbReference type="ARBA" id="ARBA00023163"/>
    </source>
</evidence>
<keyword evidence="1" id="KW-0805">Transcription regulation</keyword>
<evidence type="ECO:0000256" key="1">
    <source>
        <dbReference type="ARBA" id="ARBA00023015"/>
    </source>
</evidence>
<comment type="caution">
    <text evidence="5">The sequence shown here is derived from an EMBL/GenBank/DDBJ whole genome shotgun (WGS) entry which is preliminary data.</text>
</comment>
<dbReference type="InterPro" id="IPR036388">
    <property type="entry name" value="WH-like_DNA-bd_sf"/>
</dbReference>
<sequence>MEDSKQYILDAQIGFLLRRAYQRHTAIFQEHIPDDHLTSAQFAVLVTVQKLHTASLVQISQQTAIDHATLRDIVSRLKKRGLVKVEQSKQDRRQKLVSLEKEGALLVEKTIPVALQVTELTLAPLTECEHVAALHILQKLSLTND</sequence>
<dbReference type="InterPro" id="IPR036390">
    <property type="entry name" value="WH_DNA-bd_sf"/>
</dbReference>
<dbReference type="SMART" id="SM00347">
    <property type="entry name" value="HTH_MARR"/>
    <property type="match status" value="1"/>
</dbReference>
<dbReference type="PANTHER" id="PTHR42756:SF1">
    <property type="entry name" value="TRANSCRIPTIONAL REPRESSOR OF EMRAB OPERON"/>
    <property type="match status" value="1"/>
</dbReference>
<keyword evidence="3" id="KW-0804">Transcription</keyword>
<dbReference type="SUPFAM" id="SSF46785">
    <property type="entry name" value="Winged helix' DNA-binding domain"/>
    <property type="match status" value="1"/>
</dbReference>
<feature type="domain" description="HTH marR-type" evidence="4">
    <location>
        <begin position="10"/>
        <end position="142"/>
    </location>
</feature>
<dbReference type="RefSeq" id="WP_086554718.1">
    <property type="nucleotide sequence ID" value="NZ_JAERKX010000004.1"/>
</dbReference>
<keyword evidence="6" id="KW-1185">Reference proteome</keyword>
<dbReference type="InterPro" id="IPR000835">
    <property type="entry name" value="HTH_MarR-typ"/>
</dbReference>
<proteinExistence type="predicted"/>
<dbReference type="Proteomes" id="UP001301152">
    <property type="component" value="Unassembled WGS sequence"/>
</dbReference>
<accession>A0ABT3QD22</accession>
<gene>
    <name evidence="5" type="ORF">OQ497_04230</name>
</gene>
<dbReference type="Pfam" id="PF01047">
    <property type="entry name" value="MarR"/>
    <property type="match status" value="1"/>
</dbReference>
<evidence type="ECO:0000313" key="6">
    <source>
        <dbReference type="Proteomes" id="UP001301152"/>
    </source>
</evidence>
<dbReference type="PROSITE" id="PS50995">
    <property type="entry name" value="HTH_MARR_2"/>
    <property type="match status" value="1"/>
</dbReference>
<dbReference type="PANTHER" id="PTHR42756">
    <property type="entry name" value="TRANSCRIPTIONAL REGULATOR, MARR"/>
    <property type="match status" value="1"/>
</dbReference>
<evidence type="ECO:0000313" key="5">
    <source>
        <dbReference type="EMBL" id="MCX2563170.1"/>
    </source>
</evidence>
<evidence type="ECO:0000259" key="4">
    <source>
        <dbReference type="PROSITE" id="PS50995"/>
    </source>
</evidence>
<evidence type="ECO:0000256" key="2">
    <source>
        <dbReference type="ARBA" id="ARBA00023125"/>
    </source>
</evidence>
<organism evidence="5 6">
    <name type="scientific">Acetobacter thailandicus</name>
    <dbReference type="NCBI Taxonomy" id="1502842"/>
    <lineage>
        <taxon>Bacteria</taxon>
        <taxon>Pseudomonadati</taxon>
        <taxon>Pseudomonadota</taxon>
        <taxon>Alphaproteobacteria</taxon>
        <taxon>Acetobacterales</taxon>
        <taxon>Acetobacteraceae</taxon>
        <taxon>Acetobacter</taxon>
    </lineage>
</organism>
<dbReference type="EMBL" id="JAPIUZ010000001">
    <property type="protein sequence ID" value="MCX2563170.1"/>
    <property type="molecule type" value="Genomic_DNA"/>
</dbReference>
<keyword evidence="2" id="KW-0238">DNA-binding</keyword>